<accession>A0ABN8S2I4</accession>
<dbReference type="PANTHER" id="PTHR11328:SF28">
    <property type="entry name" value="MAJOR FACILITATOR SUPERFAMILY DOMAIN-CONTAINING PROTEIN 12"/>
    <property type="match status" value="1"/>
</dbReference>
<feature type="transmembrane region" description="Helical" evidence="3">
    <location>
        <begin position="762"/>
        <end position="779"/>
    </location>
</feature>
<comment type="similarity">
    <text evidence="1">Belongs to the major facilitator superfamily.</text>
</comment>
<gene>
    <name evidence="4" type="ORF">PEVE_00016459</name>
</gene>
<feature type="transmembrane region" description="Helical" evidence="3">
    <location>
        <begin position="219"/>
        <end position="239"/>
    </location>
</feature>
<feature type="transmembrane region" description="Helical" evidence="3">
    <location>
        <begin position="131"/>
        <end position="158"/>
    </location>
</feature>
<dbReference type="Gene3D" id="1.20.1250.20">
    <property type="entry name" value="MFS general substrate transporter like domains"/>
    <property type="match status" value="5"/>
</dbReference>
<feature type="transmembrane region" description="Helical" evidence="3">
    <location>
        <begin position="647"/>
        <end position="666"/>
    </location>
</feature>
<dbReference type="InterPro" id="IPR011701">
    <property type="entry name" value="MFS"/>
</dbReference>
<comment type="caution">
    <text evidence="4">The sequence shown here is derived from an EMBL/GenBank/DDBJ whole genome shotgun (WGS) entry which is preliminary data.</text>
</comment>
<feature type="transmembrane region" description="Helical" evidence="3">
    <location>
        <begin position="568"/>
        <end position="592"/>
    </location>
</feature>
<reference evidence="4 5" key="1">
    <citation type="submission" date="2022-05" db="EMBL/GenBank/DDBJ databases">
        <authorList>
            <consortium name="Genoscope - CEA"/>
            <person name="William W."/>
        </authorList>
    </citation>
    <scope>NUCLEOTIDE SEQUENCE [LARGE SCALE GENOMIC DNA]</scope>
</reference>
<feature type="transmembrane region" description="Helical" evidence="3">
    <location>
        <begin position="1226"/>
        <end position="1244"/>
    </location>
</feature>
<feature type="transmembrane region" description="Helical" evidence="3">
    <location>
        <begin position="1288"/>
        <end position="1312"/>
    </location>
</feature>
<feature type="transmembrane region" description="Helical" evidence="3">
    <location>
        <begin position="1161"/>
        <end position="1184"/>
    </location>
</feature>
<name>A0ABN8S2I4_9CNID</name>
<feature type="transmembrane region" description="Helical" evidence="3">
    <location>
        <begin position="62"/>
        <end position="80"/>
    </location>
</feature>
<evidence type="ECO:0000256" key="1">
    <source>
        <dbReference type="ARBA" id="ARBA00008335"/>
    </source>
</evidence>
<dbReference type="SUPFAM" id="SSF103473">
    <property type="entry name" value="MFS general substrate transporter"/>
    <property type="match status" value="3"/>
</dbReference>
<feature type="transmembrane region" description="Helical" evidence="3">
    <location>
        <begin position="1256"/>
        <end position="1276"/>
    </location>
</feature>
<feature type="region of interest" description="Disordered" evidence="2">
    <location>
        <begin position="984"/>
        <end position="1026"/>
    </location>
</feature>
<feature type="transmembrane region" description="Helical" evidence="3">
    <location>
        <begin position="835"/>
        <end position="856"/>
    </location>
</feature>
<feature type="transmembrane region" description="Helical" evidence="3">
    <location>
        <begin position="1391"/>
        <end position="1408"/>
    </location>
</feature>
<feature type="transmembrane region" description="Helical" evidence="3">
    <location>
        <begin position="1414"/>
        <end position="1433"/>
    </location>
</feature>
<evidence type="ECO:0008006" key="6">
    <source>
        <dbReference type="Google" id="ProtNLM"/>
    </source>
</evidence>
<feature type="transmembrane region" description="Helical" evidence="3">
    <location>
        <begin position="1560"/>
        <end position="1581"/>
    </location>
</feature>
<feature type="transmembrane region" description="Helical" evidence="3">
    <location>
        <begin position="1196"/>
        <end position="1214"/>
    </location>
</feature>
<feature type="transmembrane region" description="Helical" evidence="3">
    <location>
        <begin position="727"/>
        <end position="750"/>
    </location>
</feature>
<keyword evidence="3" id="KW-1133">Transmembrane helix</keyword>
<dbReference type="InterPro" id="IPR036259">
    <property type="entry name" value="MFS_trans_sf"/>
</dbReference>
<feature type="transmembrane region" description="Helical" evidence="3">
    <location>
        <begin position="38"/>
        <end position="56"/>
    </location>
</feature>
<keyword evidence="3" id="KW-0472">Membrane</keyword>
<evidence type="ECO:0000256" key="3">
    <source>
        <dbReference type="SAM" id="Phobius"/>
    </source>
</evidence>
<protein>
    <recommendedName>
        <fullName evidence="6">Major facilitator superfamily domain-containing protein 12</fullName>
    </recommendedName>
</protein>
<keyword evidence="3" id="KW-0812">Transmembrane</keyword>
<feature type="transmembrane region" description="Helical" evidence="3">
    <location>
        <begin position="1484"/>
        <end position="1511"/>
    </location>
</feature>
<keyword evidence="5" id="KW-1185">Reference proteome</keyword>
<proteinExistence type="inferred from homology"/>
<feature type="transmembrane region" description="Helical" evidence="3">
    <location>
        <begin position="604"/>
        <end position="627"/>
    </location>
</feature>
<sequence length="1587" mass="175455">MSNLCCRYLESDSQSGTRAFQRFACGVGHMINDIVRQLLISFRLVVFIQVFGLSAANAGWLVLYNLIGVAAASVINAFLIDNVKIPFLSPKLGRRKSWHLIGTVISTLVVPLYFSPCFLCKSDRGQLQMMIYLAALTTLLSFSFSLVEIGHLSIIPAIAKDHSEAAELNAWRTFFSFLSGIITFIVAWLIFGQDSNDHLSAESSMDFTVIKKEYKDLTLPLQVMTIILTGIGLLFAVIFHGATKEPFEESDEHFSKKKQNKTSFIPPHALVTAMTFQGTEQRMHDAFMDSLNAKGKEETKIEEIGQARKQIFLRRFVEALFSFNGNGDNIPRKELTFDNISAKESASKGEEEMLREVRRLPNERKISVLNSILWGVIGVDPAETAVENKDEESRISNDVNSSQGTNYTASENKLGVAEVSNKGHSIQLEPCRIETTEEKIQTICSTSSKHHTCDLESAPQVTPKPETTRAWLKDPHLYKVAIIFTCTMNVMSLSYSYLPLFLIYRVQFQKEAIAYFPLIMLISAAVSSGMSKKLEGVVGSKRCFTLAAFLVMGADVWFYFITKSNRVMTYPATALLGFGFSAMLVNALSFAAELIGENKSSCGVVYACMSLMSYLTNGTLMTAIQNLFPEGSNNEDCEECGDYVRRVFSFVPGSLAALSLLIVLLFPASKKIFKTKGLNSRTPFFQRFACGVGHVMNDITRQLLFSFRLVIFMQVFGLSAANAGWLMLYGLFIVAVSSAICAFLIDNVKIPYLSKRLGRRKAWHLIGIVVGAIVTPFYFSSCFLCQSDQGQWQLMIYIAGLNTILSFSFGMIEISHLSIIPAIAKDQSEAVELNAWRTAFSFLSGIVTFIVAWLIIGQDSSDHISAENSMDFTVLTLILVGISLLFAVIFHVGTKEPSEESVGEISKNEPRKISFIPSDTLVSAMTFQGKDVNLQKQTMRDAFIDGIKTKAEENKTGDTAKQPSRKQSFPRRFIQALFSNENDENIAGEQLPADNKSLNESASKRSGEIDGCSSFKPKDQGEEEMLEGVKSLPNERKISVLVSIVYGLIGVDLATDEQMNEESKIDTNSESSGNIVDKVNGIQGTNIGKGATDFKAHSSVSIEHIGVDNKGYKCETELGVPALQTNTTKTVPRVTSGDLESARPVSPKPKTVRAWLKDPHLYKVAIIFTCTMSVISLAYAYLPLFLIHTVQFGKEAIAYLPLIMLISAALSSALSKKLVAIIGSKWCFVLAALFVITAGVWFYFITKSNRVMTYPATVLLGFGFSAMLVNALSFAAKLIGDNKSTSGIVFAFMSLMSYITGGILITTIQNLFPEGRDHLLYTDCFIIQFIHATYFNCIYIIIIIIIIISYFMGISKFCCHNSESGLNSRTPFFQRFACGVGHVMNDITRQLLFSFRLVIFMQVFGLSAANAGWLMLYGLITAATSSAIGAFLIDNFKIPYLSKTLGKRKAWHLIGTIVGAIAIPLYFSSCFLCQSDQGQWQQMIYIPVLNTILSFSFGLMEISHLSIIPAIAKDQSEAVELNAWRTAFSFLSGIVTFIVAWLIIGQDSSENISAENSMDFTVLTLILVGISLLFAVIFHVGTKEPCE</sequence>
<dbReference type="Pfam" id="PF07690">
    <property type="entry name" value="MFS_1"/>
    <property type="match status" value="2"/>
</dbReference>
<feature type="transmembrane region" description="Helical" evidence="3">
    <location>
        <begin position="1453"/>
        <end position="1472"/>
    </location>
</feature>
<feature type="transmembrane region" description="Helical" evidence="3">
    <location>
        <begin position="100"/>
        <end position="119"/>
    </location>
</feature>
<organism evidence="4 5">
    <name type="scientific">Porites evermanni</name>
    <dbReference type="NCBI Taxonomy" id="104178"/>
    <lineage>
        <taxon>Eukaryota</taxon>
        <taxon>Metazoa</taxon>
        <taxon>Cnidaria</taxon>
        <taxon>Anthozoa</taxon>
        <taxon>Hexacorallia</taxon>
        <taxon>Scleractinia</taxon>
        <taxon>Fungiina</taxon>
        <taxon>Poritidae</taxon>
        <taxon>Porites</taxon>
    </lineage>
</organism>
<dbReference type="EMBL" id="CALNXI010002298">
    <property type="protein sequence ID" value="CAH3185956.1"/>
    <property type="molecule type" value="Genomic_DNA"/>
</dbReference>
<feature type="non-terminal residue" evidence="4">
    <location>
        <position position="1587"/>
    </location>
</feature>
<dbReference type="Proteomes" id="UP001159427">
    <property type="component" value="Unassembled WGS sequence"/>
</dbReference>
<feature type="transmembrane region" description="Helical" evidence="3">
    <location>
        <begin position="477"/>
        <end position="500"/>
    </location>
</feature>
<dbReference type="Pfam" id="PF13347">
    <property type="entry name" value="MFS_2"/>
    <property type="match status" value="3"/>
</dbReference>
<feature type="transmembrane region" description="Helical" evidence="3">
    <location>
        <begin position="1523"/>
        <end position="1544"/>
    </location>
</feature>
<evidence type="ECO:0000313" key="5">
    <source>
        <dbReference type="Proteomes" id="UP001159427"/>
    </source>
</evidence>
<evidence type="ECO:0000313" key="4">
    <source>
        <dbReference type="EMBL" id="CAH3185956.1"/>
    </source>
</evidence>
<feature type="transmembrane region" description="Helical" evidence="3">
    <location>
        <begin position="512"/>
        <end position="531"/>
    </location>
</feature>
<feature type="transmembrane region" description="Helical" evidence="3">
    <location>
        <begin position="170"/>
        <end position="191"/>
    </location>
</feature>
<evidence type="ECO:0000256" key="2">
    <source>
        <dbReference type="SAM" id="MobiDB-lite"/>
    </source>
</evidence>
<feature type="transmembrane region" description="Helical" evidence="3">
    <location>
        <begin position="543"/>
        <end position="562"/>
    </location>
</feature>
<feature type="transmembrane region" description="Helical" evidence="3">
    <location>
        <begin position="794"/>
        <end position="814"/>
    </location>
</feature>
<feature type="transmembrane region" description="Helical" evidence="3">
    <location>
        <begin position="1332"/>
        <end position="1352"/>
    </location>
</feature>
<feature type="transmembrane region" description="Helical" evidence="3">
    <location>
        <begin position="872"/>
        <end position="892"/>
    </location>
</feature>
<dbReference type="PANTHER" id="PTHR11328">
    <property type="entry name" value="MAJOR FACILITATOR SUPERFAMILY DOMAIN-CONTAINING PROTEIN"/>
    <property type="match status" value="1"/>
</dbReference>
<dbReference type="InterPro" id="IPR039672">
    <property type="entry name" value="MFS_2"/>
</dbReference>